<dbReference type="OrthoDB" id="43247at2759"/>
<proteinExistence type="predicted"/>
<evidence type="ECO:0000256" key="1">
    <source>
        <dbReference type="SAM" id="MobiDB-lite"/>
    </source>
</evidence>
<accession>A0A1E7F9Y8</accession>
<feature type="compositionally biased region" description="Basic and acidic residues" evidence="1">
    <location>
        <begin position="197"/>
        <end position="219"/>
    </location>
</feature>
<feature type="compositionally biased region" description="Acidic residues" evidence="1">
    <location>
        <begin position="108"/>
        <end position="126"/>
    </location>
</feature>
<dbReference type="AlphaFoldDB" id="A0A1E7F9Y8"/>
<feature type="compositionally biased region" description="Acidic residues" evidence="1">
    <location>
        <begin position="135"/>
        <end position="196"/>
    </location>
</feature>
<dbReference type="EMBL" id="KV784360">
    <property type="protein sequence ID" value="OEU14653.1"/>
    <property type="molecule type" value="Genomic_DNA"/>
</dbReference>
<feature type="compositionally biased region" description="Acidic residues" evidence="1">
    <location>
        <begin position="85"/>
        <end position="100"/>
    </location>
</feature>
<dbReference type="KEGG" id="fcy:FRACYDRAFT_188089"/>
<reference evidence="2 3" key="1">
    <citation type="submission" date="2016-09" db="EMBL/GenBank/DDBJ databases">
        <title>Extensive genetic diversity and differential bi-allelic expression allows diatom success in the polar Southern Ocean.</title>
        <authorList>
            <consortium name="DOE Joint Genome Institute"/>
            <person name="Mock T."/>
            <person name="Otillar R.P."/>
            <person name="Strauss J."/>
            <person name="Dupont C."/>
            <person name="Frickenhaus S."/>
            <person name="Maumus F."/>
            <person name="Mcmullan M."/>
            <person name="Sanges R."/>
            <person name="Schmutz J."/>
            <person name="Toseland A."/>
            <person name="Valas R."/>
            <person name="Veluchamy A."/>
            <person name="Ward B.J."/>
            <person name="Allen A."/>
            <person name="Barry K."/>
            <person name="Falciatore A."/>
            <person name="Ferrante M."/>
            <person name="Fortunato A.E."/>
            <person name="Gloeckner G."/>
            <person name="Gruber A."/>
            <person name="Hipkin R."/>
            <person name="Janech M."/>
            <person name="Kroth P."/>
            <person name="Leese F."/>
            <person name="Lindquist E."/>
            <person name="Lyon B.R."/>
            <person name="Martin J."/>
            <person name="Mayer C."/>
            <person name="Parker M."/>
            <person name="Quesneville H."/>
            <person name="Raymond J."/>
            <person name="Uhlig C."/>
            <person name="Valentin K.U."/>
            <person name="Worden A.Z."/>
            <person name="Armbrust E.V."/>
            <person name="Bowler C."/>
            <person name="Green B."/>
            <person name="Moulton V."/>
            <person name="Van Oosterhout C."/>
            <person name="Grigoriev I."/>
        </authorList>
    </citation>
    <scope>NUCLEOTIDE SEQUENCE [LARGE SCALE GENOMIC DNA]</scope>
    <source>
        <strain evidence="2 3">CCMP1102</strain>
    </source>
</reference>
<dbReference type="InParanoid" id="A0A1E7F9Y8"/>
<gene>
    <name evidence="2" type="ORF">FRACYDRAFT_188089</name>
</gene>
<feature type="region of interest" description="Disordered" evidence="1">
    <location>
        <begin position="79"/>
        <end position="220"/>
    </location>
</feature>
<organism evidence="2 3">
    <name type="scientific">Fragilariopsis cylindrus CCMP1102</name>
    <dbReference type="NCBI Taxonomy" id="635003"/>
    <lineage>
        <taxon>Eukaryota</taxon>
        <taxon>Sar</taxon>
        <taxon>Stramenopiles</taxon>
        <taxon>Ochrophyta</taxon>
        <taxon>Bacillariophyta</taxon>
        <taxon>Bacillariophyceae</taxon>
        <taxon>Bacillariophycidae</taxon>
        <taxon>Bacillariales</taxon>
        <taxon>Bacillariaceae</taxon>
        <taxon>Fragilariopsis</taxon>
    </lineage>
</organism>
<evidence type="ECO:0000313" key="3">
    <source>
        <dbReference type="Proteomes" id="UP000095751"/>
    </source>
</evidence>
<sequence length="675" mass="77701">MIFSRILSVFVLVGCLPLVTWTFVAKTSSYRFQQTHYGLSSSSSSSSSTCTASFGITGTSFRSQRCIFLPATTTRLQAAAKDATEGSEDDDDDDSFDSDGWEPKEEDLLGVEDEDLDELDIDDIDSDGGLKVSDENDDDDEDAIEYADNDENDTDEEEDIEDDLEEKEDEDIIEEEDGADDEDEDDDDDDDDLDVDVEAKNPDDPLYNEKMKMVEESSARRKAASLAKIESEKEINKEYDSPLEEMEAMDKLLDKIPDDGEEEFASIDASDLDGMDIQKELENANALFDEEPYPKTNKTDICGTGINDEDMEAMDGAWKGINEELTKEPWNKVAATQFDFNYSAYPKQYMYDMSETAAEIGSASYDVYPWLKYDMGFNVSNLILAAVKHNPDAPLILQHWYPQLMICERYQTARDRDFDFNWEDVNAADMEELERYYLGFGYEEIPNKNPSETGMISFEDADEEEIKMAAFEKWMLDVYNAEWDRKDFDDEAIKDEDNVFSDNFKMPQHPDQPSWDDAQEDIEGWKEEWEGEEENEEAIAYRDRMGESVDYTKKQDDDFQKNFRGHLIVACGPYEADLDVAEAITTRMEKEFGNRIYTETKIYNHALEEDNVFEVWLESYEIDLLHSKRRSFMGVEGWDGPAEVDDSQMDFMVKEIKELTSDDAKISYRWEELHV</sequence>
<protein>
    <submittedName>
        <fullName evidence="2">Uncharacterized protein</fullName>
    </submittedName>
</protein>
<dbReference type="Proteomes" id="UP000095751">
    <property type="component" value="Unassembled WGS sequence"/>
</dbReference>
<evidence type="ECO:0000313" key="2">
    <source>
        <dbReference type="EMBL" id="OEU14653.1"/>
    </source>
</evidence>
<keyword evidence="3" id="KW-1185">Reference proteome</keyword>
<name>A0A1E7F9Y8_9STRA</name>